<gene>
    <name evidence="1" type="ORF">DMI76_11130</name>
</gene>
<proteinExistence type="predicted"/>
<evidence type="ECO:0000313" key="2">
    <source>
        <dbReference type="Proteomes" id="UP000642553"/>
    </source>
</evidence>
<dbReference type="Proteomes" id="UP000642553">
    <property type="component" value="Chromosome"/>
</dbReference>
<dbReference type="Gene3D" id="3.20.10.10">
    <property type="entry name" value="D-amino Acid Aminotransferase, subunit A, domain 2"/>
    <property type="match status" value="1"/>
</dbReference>
<dbReference type="Pfam" id="PF01063">
    <property type="entry name" value="Aminotran_4"/>
    <property type="match status" value="1"/>
</dbReference>
<accession>A0AAE6TBV5</accession>
<dbReference type="InterPro" id="IPR043131">
    <property type="entry name" value="BCAT-like_N"/>
</dbReference>
<protein>
    <recommendedName>
        <fullName evidence="3">4-amino-4-deoxychorismate lyase</fullName>
    </recommendedName>
</protein>
<dbReference type="InterPro" id="IPR043132">
    <property type="entry name" value="BCAT-like_C"/>
</dbReference>
<sequence length="213" mass="23862">MNTGKLFPKFMCRLIFETVKWEDGAPCLLPWHQRRVEAAMDLHGAEGSAVPDLASVLSACPGPEGRGIYKCHITYDTQGKARRPVFEPYRPRLVKRLACVEIPRLDYSCKWEDRTELQAAGLGLGEDEEVLILRHGLVTDTRYSNVVFGDGSSWVTPETFLLPGTKRAFLLACGAIEELSIKAEDIKKFRFCSLINAMLDPGDVVVRTEDVFL</sequence>
<dbReference type="GO" id="GO:0003824">
    <property type="term" value="F:catalytic activity"/>
    <property type="evidence" value="ECO:0007669"/>
    <property type="project" value="InterPro"/>
</dbReference>
<reference evidence="1" key="1">
    <citation type="submission" date="2018-05" db="EMBL/GenBank/DDBJ databases">
        <title>Complete genome sequnece of Akkermansia muciniphila EB-AMDK-40.</title>
        <authorList>
            <person name="Nam Y.-D."/>
            <person name="Chung W.-H."/>
            <person name="Park Y.S."/>
            <person name="Kang J."/>
        </authorList>
    </citation>
    <scope>NUCLEOTIDE SEQUENCE</scope>
    <source>
        <strain evidence="1">EB-AMDK-40</strain>
    </source>
</reference>
<evidence type="ECO:0000313" key="1">
    <source>
        <dbReference type="EMBL" id="QHV63879.1"/>
    </source>
</evidence>
<organism evidence="1 2">
    <name type="scientific">Akkermansia massiliensis</name>
    <dbReference type="NCBI Taxonomy" id="2927224"/>
    <lineage>
        <taxon>Bacteria</taxon>
        <taxon>Pseudomonadati</taxon>
        <taxon>Verrucomicrobiota</taxon>
        <taxon>Verrucomicrobiia</taxon>
        <taxon>Verrucomicrobiales</taxon>
        <taxon>Akkermansiaceae</taxon>
        <taxon>Akkermansia</taxon>
    </lineage>
</organism>
<dbReference type="AlphaFoldDB" id="A0AAE6TBV5"/>
<dbReference type="EMBL" id="CP029701">
    <property type="protein sequence ID" value="QHV63879.1"/>
    <property type="molecule type" value="Genomic_DNA"/>
</dbReference>
<evidence type="ECO:0008006" key="3">
    <source>
        <dbReference type="Google" id="ProtNLM"/>
    </source>
</evidence>
<dbReference type="InterPro" id="IPR001544">
    <property type="entry name" value="Aminotrans_IV"/>
</dbReference>
<name>A0AAE6TBV5_9BACT</name>
<dbReference type="Gene3D" id="3.30.470.10">
    <property type="match status" value="1"/>
</dbReference>
<dbReference type="SUPFAM" id="SSF56752">
    <property type="entry name" value="D-aminoacid aminotransferase-like PLP-dependent enzymes"/>
    <property type="match status" value="1"/>
</dbReference>
<dbReference type="InterPro" id="IPR036038">
    <property type="entry name" value="Aminotransferase-like"/>
</dbReference>